<keyword evidence="1" id="KW-0812">Transmembrane</keyword>
<dbReference type="RefSeq" id="WP_172968926.1">
    <property type="nucleotide sequence ID" value="NZ_AP021853.1"/>
</dbReference>
<keyword evidence="1" id="KW-0472">Membrane</keyword>
<dbReference type="EMBL" id="AP021853">
    <property type="protein sequence ID" value="BBN97508.1"/>
    <property type="molecule type" value="Genomic_DNA"/>
</dbReference>
<dbReference type="PANTHER" id="PTHR38812">
    <property type="entry name" value="MU-LIKE PROPHAGE FLUMU PROTEIN GP42"/>
    <property type="match status" value="1"/>
</dbReference>
<protein>
    <recommendedName>
        <fullName evidence="2">Tape measure protein N-terminal domain-containing protein</fullName>
    </recommendedName>
</protein>
<feature type="transmembrane region" description="Helical" evidence="1">
    <location>
        <begin position="401"/>
        <end position="423"/>
    </location>
</feature>
<dbReference type="NCBIfam" id="TIGR02675">
    <property type="entry name" value="tape_meas_nterm"/>
    <property type="match status" value="1"/>
</dbReference>
<organism evidence="3 4">
    <name type="scientific">Sporolactobacillus terrae</name>
    <dbReference type="NCBI Taxonomy" id="269673"/>
    <lineage>
        <taxon>Bacteria</taxon>
        <taxon>Bacillati</taxon>
        <taxon>Bacillota</taxon>
        <taxon>Bacilli</taxon>
        <taxon>Bacillales</taxon>
        <taxon>Sporolactobacillaceae</taxon>
        <taxon>Sporolactobacillus</taxon>
    </lineage>
</organism>
<dbReference type="PANTHER" id="PTHR38812:SF2">
    <property type="entry name" value="MU-LIKE PROPHAGE FLUMU PROTEIN GP42"/>
    <property type="match status" value="1"/>
</dbReference>
<evidence type="ECO:0000313" key="4">
    <source>
        <dbReference type="Proteomes" id="UP000326951"/>
    </source>
</evidence>
<feature type="transmembrane region" description="Helical" evidence="1">
    <location>
        <begin position="430"/>
        <end position="451"/>
    </location>
</feature>
<feature type="domain" description="Tape measure protein N-terminal" evidence="2">
    <location>
        <begin position="69"/>
        <end position="250"/>
    </location>
</feature>
<feature type="transmembrane region" description="Helical" evidence="1">
    <location>
        <begin position="471"/>
        <end position="492"/>
    </location>
</feature>
<sequence>MATIANLVVHLAADVGGLTAGLQKAQKDIDSLNSRFGKSFDQIKSAGSTVTRVGGLMAAASGAVLGFGLSYNASMEQTTKGLNTLTHNAGQTQSMMKDLQNFALKTPFDFKGMVAGQRRLMGMGMAADQATGLLKSTADAVAATGGNADDLDGVILALGQIQAQGKISGEEMNQLAERGIPAWQILAKQMGKSPAQLMDMSQKGKLLAKDVIPAIQKGFASTYGGAAASQADSFSGRLSNIGEQAQILAGIVSKPLFQPLSNAMGILNDKMQQVATWFQSLPKPVQTAAAAFMIIVPVLTIFAGLLLTLIGSLPAIAAGFAMLASPITAIVAVITLLVAAFILAYAKISWFRDGVNQVFSWIAGYVTQMLSAVVSFVQSQLAVLQQWWAQHGAGVTKVMQAMWAILQPLFKIGFALLVSIVVGTWNNITGIISGAINVILGIIGFFVDLFTGNWSALWGDIKQILSGAVQLIWNVIMLFFLGKILGVFGKFIGKGIGLIGKFASWIVGRFQSMGSSVSGAVGKAFNWVVSHIVGAVGKVSGTVGSWVGKMIGFFGKMASGIRSAIGGVANIITSPFRSAWNFIKGIPGKIMGVFSKIKIPTPHIPKISFDVGHKKIGPVSLPYPILHWNAKGGIMTKPTVFAPGQGGGEAGPEAILPLNNSVLGKIGAMIQSSTPGNSNASTQDLSRVEKLLEKLANSRQVVVLDTGALVGGTYTEYDRTGGSRLALSERWGM</sequence>
<evidence type="ECO:0000259" key="2">
    <source>
        <dbReference type="Pfam" id="PF20155"/>
    </source>
</evidence>
<feature type="transmembrane region" description="Helical" evidence="1">
    <location>
        <begin position="288"/>
        <end position="310"/>
    </location>
</feature>
<dbReference type="Proteomes" id="UP000326951">
    <property type="component" value="Chromosome"/>
</dbReference>
<dbReference type="Pfam" id="PF20155">
    <property type="entry name" value="TMP_3"/>
    <property type="match status" value="1"/>
</dbReference>
<evidence type="ECO:0000256" key="1">
    <source>
        <dbReference type="SAM" id="Phobius"/>
    </source>
</evidence>
<feature type="transmembrane region" description="Helical" evidence="1">
    <location>
        <begin position="358"/>
        <end position="381"/>
    </location>
</feature>
<evidence type="ECO:0000313" key="3">
    <source>
        <dbReference type="EMBL" id="BBN97508.1"/>
    </source>
</evidence>
<name>A0A5K7WY34_9BACL</name>
<dbReference type="InterPro" id="IPR053058">
    <property type="entry name" value="Mulikevirus_tape_measure"/>
</dbReference>
<gene>
    <name evidence="3" type="ORF">St703_02130</name>
</gene>
<dbReference type="AlphaFoldDB" id="A0A5K7WY34"/>
<reference evidence="3 4" key="1">
    <citation type="submission" date="2019-09" db="EMBL/GenBank/DDBJ databases">
        <title>Complete genome sequence of Sporolactobacillus terrae 70-3.</title>
        <authorList>
            <person name="Tanaka N."/>
            <person name="Shiwa Y."/>
            <person name="Fujita N."/>
            <person name="Tanasupawat S."/>
        </authorList>
    </citation>
    <scope>NUCLEOTIDE SEQUENCE [LARGE SCALE GENOMIC DNA]</scope>
    <source>
        <strain evidence="3 4">70-3</strain>
    </source>
</reference>
<feature type="transmembrane region" description="Helical" evidence="1">
    <location>
        <begin position="316"/>
        <end position="346"/>
    </location>
</feature>
<dbReference type="InterPro" id="IPR013491">
    <property type="entry name" value="Tape_meas_N"/>
</dbReference>
<keyword evidence="1" id="KW-1133">Transmembrane helix</keyword>
<accession>A0A5K7WY34</accession>
<proteinExistence type="predicted"/>